<reference evidence="2" key="1">
    <citation type="submission" date="2020-03" db="EMBL/GenBank/DDBJ databases">
        <title>The deep terrestrial virosphere.</title>
        <authorList>
            <person name="Holmfeldt K."/>
            <person name="Nilsson E."/>
            <person name="Simone D."/>
            <person name="Lopez-Fernandez M."/>
            <person name="Wu X."/>
            <person name="de Brujin I."/>
            <person name="Lundin D."/>
            <person name="Andersson A."/>
            <person name="Bertilsson S."/>
            <person name="Dopson M."/>
        </authorList>
    </citation>
    <scope>NUCLEOTIDE SEQUENCE</scope>
    <source>
        <strain evidence="1">MM415B05359</strain>
        <strain evidence="2">TM448B08429</strain>
    </source>
</reference>
<sequence>MWECECMGFANRFTCRHIEACQEVDDLGILGIYSPSDPESGRDKWAASL</sequence>
<gene>
    <name evidence="1" type="ORF">MM415B05359_0006</name>
    <name evidence="2" type="ORF">TM448B08429_0007</name>
</gene>
<proteinExistence type="predicted"/>
<dbReference type="EMBL" id="MT143318">
    <property type="protein sequence ID" value="QJA95486.1"/>
    <property type="molecule type" value="Genomic_DNA"/>
</dbReference>
<evidence type="ECO:0000313" key="2">
    <source>
        <dbReference type="EMBL" id="QJI04434.1"/>
    </source>
</evidence>
<dbReference type="AlphaFoldDB" id="A0A6M3Y5Z4"/>
<dbReference type="EMBL" id="MT145179">
    <property type="protein sequence ID" value="QJI04434.1"/>
    <property type="molecule type" value="Genomic_DNA"/>
</dbReference>
<organism evidence="2">
    <name type="scientific">viral metagenome</name>
    <dbReference type="NCBI Taxonomy" id="1070528"/>
    <lineage>
        <taxon>unclassified sequences</taxon>
        <taxon>metagenomes</taxon>
        <taxon>organismal metagenomes</taxon>
    </lineage>
</organism>
<accession>A0A6M3Y5Z4</accession>
<name>A0A6M3Y5Z4_9ZZZZ</name>
<evidence type="ECO:0000313" key="1">
    <source>
        <dbReference type="EMBL" id="QJA95486.1"/>
    </source>
</evidence>
<protein>
    <submittedName>
        <fullName evidence="2">Uncharacterized protein</fullName>
    </submittedName>
</protein>